<feature type="transmembrane region" description="Helical" evidence="8">
    <location>
        <begin position="121"/>
        <end position="150"/>
    </location>
</feature>
<feature type="transmembrane region" description="Helical" evidence="8">
    <location>
        <begin position="239"/>
        <end position="257"/>
    </location>
</feature>
<organism evidence="11 12">
    <name type="scientific">Verticillium longisporum</name>
    <name type="common">Verticillium dahliae var. longisporum</name>
    <dbReference type="NCBI Taxonomy" id="100787"/>
    <lineage>
        <taxon>Eukaryota</taxon>
        <taxon>Fungi</taxon>
        <taxon>Dikarya</taxon>
        <taxon>Ascomycota</taxon>
        <taxon>Pezizomycotina</taxon>
        <taxon>Sordariomycetes</taxon>
        <taxon>Hypocreomycetidae</taxon>
        <taxon>Glomerellales</taxon>
        <taxon>Plectosphaerellaceae</taxon>
        <taxon>Verticillium</taxon>
    </lineage>
</organism>
<dbReference type="EMBL" id="CVQI01000048">
    <property type="protein sequence ID" value="CRJ89861.1"/>
    <property type="molecule type" value="Genomic_DNA"/>
</dbReference>
<keyword evidence="4" id="KW-0223">Dioxygenase</keyword>
<dbReference type="GO" id="GO:0016706">
    <property type="term" value="F:2-oxoglutarate-dependent dioxygenase activity"/>
    <property type="evidence" value="ECO:0007669"/>
    <property type="project" value="TreeGrafter"/>
</dbReference>
<keyword evidence="5" id="KW-0560">Oxidoreductase</keyword>
<evidence type="ECO:0000259" key="10">
    <source>
        <dbReference type="Pfam" id="PF20684"/>
    </source>
</evidence>
<evidence type="ECO:0000256" key="7">
    <source>
        <dbReference type="SAM" id="MobiDB-lite"/>
    </source>
</evidence>
<evidence type="ECO:0000256" key="8">
    <source>
        <dbReference type="SAM" id="Phobius"/>
    </source>
</evidence>
<evidence type="ECO:0000256" key="1">
    <source>
        <dbReference type="ARBA" id="ARBA00001954"/>
    </source>
</evidence>
<sequence>MLPTPIDGTSKDEAIQNYDGLYDTTNTTAIPSWLAGPTPGPDHFRGQSVAPVAVVTGVVAALLVGLRFYTRARILRAVHLDDWLILLSLVLGLGTSATMITKLSQGLGRHFYYVSDSFSDYLKAGLAASLLYTASLFSTKVSILCLYIRIFSYQGVQLLSKMLLAIVVISHTWIIASILTTCVPLDSIWVVEKKPSFCHSFSVFWANAGLNMATDLLIFLLPLPILFKLRLPRRQKYSLYFVFLLAFGVCVISVVRLTNLLKHKDPLYFFMDVTWTAVPIANLNCIEVHTAIVCACLTTIKPLLVQWFPFLLSSRPPESPMTYPVPRYDRPLTIGTQITRHIRPLRYSFVSSVHTSDFKYDTTDEGDNHFQLPIFAPGDGDGRLALLPRDTKGLESPQRTNPGLQQEPEGDETQGEDFSIMADPDIGPQRPGARSLHRPGPGVEYARPRTKIPDSRPTTEGKDRLVYRGACSMVLTTWGSGIHSPVVIAAKMAPPISPRRVDTNARQTAPAKIEVDDIQVKKLAISEKPAAPALEQTEEPLPELRTDHREPLKLSGALDKYEHIEVTPVIGREYVNVNLAELLRAPNSDDLILSQRGVVFFRKQDDVTNDLQKELVQRLGELSGKPSTSKLHIHPINNAGRGDDKDDEISVISSEQAKRLYLHRFLNYNKKQSQKSQWHSDITFEPIPSDYALLRLTQLPETGGDTLWASGYEVYDRISAPLQGFLDSLTATYAQPGFNEAADKNGFKIYSAERGAPENVGELLEAIHPVIRTNPVTGWKSVFAVGHHVQKINGLSDEESKHFLAWFVQLIVENHDLQVRFKWRDVNDVAIWDNRSVYHAATPDYLFENLGERQGSR</sequence>
<reference evidence="12" key="1">
    <citation type="submission" date="2015-05" db="EMBL/GenBank/DDBJ databases">
        <authorList>
            <person name="Fogelqvist Johan"/>
        </authorList>
    </citation>
    <scope>NUCLEOTIDE SEQUENCE [LARGE SCALE GENOMIC DNA]</scope>
</reference>
<evidence type="ECO:0000256" key="5">
    <source>
        <dbReference type="ARBA" id="ARBA00023002"/>
    </source>
</evidence>
<evidence type="ECO:0000256" key="6">
    <source>
        <dbReference type="ARBA" id="ARBA00023004"/>
    </source>
</evidence>
<comment type="similarity">
    <text evidence="2">Belongs to the TfdA dioxygenase family.</text>
</comment>
<feature type="domain" description="TauD/TfdA-like" evidence="9">
    <location>
        <begin position="566"/>
        <end position="845"/>
    </location>
</feature>
<keyword evidence="8" id="KW-0472">Membrane</keyword>
<dbReference type="InterPro" id="IPR049326">
    <property type="entry name" value="Rhodopsin_dom_fungi"/>
</dbReference>
<keyword evidence="8" id="KW-1133">Transmembrane helix</keyword>
<dbReference type="AlphaFoldDB" id="A0A0G4KGZ6"/>
<gene>
    <name evidence="11" type="ORF">BN1723_017019</name>
</gene>
<protein>
    <submittedName>
        <fullName evidence="11">Uncharacterized protein</fullName>
    </submittedName>
</protein>
<feature type="transmembrane region" description="Helical" evidence="8">
    <location>
        <begin position="203"/>
        <end position="227"/>
    </location>
</feature>
<keyword evidence="8" id="KW-0812">Transmembrane</keyword>
<dbReference type="SUPFAM" id="SSF51197">
    <property type="entry name" value="Clavaminate synthase-like"/>
    <property type="match status" value="1"/>
</dbReference>
<dbReference type="GO" id="GO:0046872">
    <property type="term" value="F:metal ion binding"/>
    <property type="evidence" value="ECO:0007669"/>
    <property type="project" value="UniProtKB-KW"/>
</dbReference>
<dbReference type="Gene3D" id="3.60.130.10">
    <property type="entry name" value="Clavaminate synthase-like"/>
    <property type="match status" value="1"/>
</dbReference>
<dbReference type="GO" id="GO:0005737">
    <property type="term" value="C:cytoplasm"/>
    <property type="evidence" value="ECO:0007669"/>
    <property type="project" value="TreeGrafter"/>
</dbReference>
<dbReference type="Pfam" id="PF20684">
    <property type="entry name" value="Fung_rhodopsin"/>
    <property type="match status" value="1"/>
</dbReference>
<dbReference type="Proteomes" id="UP000045706">
    <property type="component" value="Unassembled WGS sequence"/>
</dbReference>
<feature type="non-terminal residue" evidence="11">
    <location>
        <position position="857"/>
    </location>
</feature>
<keyword evidence="3" id="KW-0479">Metal-binding</keyword>
<evidence type="ECO:0000313" key="12">
    <source>
        <dbReference type="Proteomes" id="UP000045706"/>
    </source>
</evidence>
<dbReference type="PANTHER" id="PTHR30468:SF10">
    <property type="entry name" value="TAUD_TFDA-LIKE DOMAIN-CONTAINING PROTEIN"/>
    <property type="match status" value="1"/>
</dbReference>
<evidence type="ECO:0000256" key="4">
    <source>
        <dbReference type="ARBA" id="ARBA00022964"/>
    </source>
</evidence>
<keyword evidence="6" id="KW-0408">Iron</keyword>
<feature type="region of interest" description="Disordered" evidence="7">
    <location>
        <begin position="627"/>
        <end position="646"/>
    </location>
</feature>
<proteinExistence type="inferred from homology"/>
<dbReference type="InterPro" id="IPR051323">
    <property type="entry name" value="AtsK-like"/>
</dbReference>
<feature type="compositionally biased region" description="Basic and acidic residues" evidence="7">
    <location>
        <begin position="451"/>
        <end position="461"/>
    </location>
</feature>
<feature type="transmembrane region" description="Helical" evidence="8">
    <location>
        <begin position="49"/>
        <end position="70"/>
    </location>
</feature>
<name>A0A0G4KGZ6_VERLO</name>
<feature type="transmembrane region" description="Helical" evidence="8">
    <location>
        <begin position="162"/>
        <end position="191"/>
    </location>
</feature>
<dbReference type="InterPro" id="IPR042098">
    <property type="entry name" value="TauD-like_sf"/>
</dbReference>
<comment type="cofactor">
    <cofactor evidence="1">
        <name>Fe(2+)</name>
        <dbReference type="ChEBI" id="CHEBI:29033"/>
    </cofactor>
</comment>
<evidence type="ECO:0000313" key="11">
    <source>
        <dbReference type="EMBL" id="CRJ89861.1"/>
    </source>
</evidence>
<dbReference type="InterPro" id="IPR003819">
    <property type="entry name" value="TauD/TfdA-like"/>
</dbReference>
<feature type="region of interest" description="Disordered" evidence="7">
    <location>
        <begin position="385"/>
        <end position="461"/>
    </location>
</feature>
<evidence type="ECO:0000256" key="2">
    <source>
        <dbReference type="ARBA" id="ARBA00005896"/>
    </source>
</evidence>
<feature type="domain" description="Rhodopsin" evidence="10">
    <location>
        <begin position="66"/>
        <end position="305"/>
    </location>
</feature>
<accession>A0A0G4KGZ6</accession>
<feature type="transmembrane region" description="Helical" evidence="8">
    <location>
        <begin position="82"/>
        <end position="101"/>
    </location>
</feature>
<dbReference type="PANTHER" id="PTHR30468">
    <property type="entry name" value="ALPHA-KETOGLUTARATE-DEPENDENT SULFONATE DIOXYGENASE"/>
    <property type="match status" value="1"/>
</dbReference>
<dbReference type="Pfam" id="PF02668">
    <property type="entry name" value="TauD"/>
    <property type="match status" value="1"/>
</dbReference>
<evidence type="ECO:0000256" key="3">
    <source>
        <dbReference type="ARBA" id="ARBA00022723"/>
    </source>
</evidence>
<evidence type="ECO:0000259" key="9">
    <source>
        <dbReference type="Pfam" id="PF02668"/>
    </source>
</evidence>